<gene>
    <name evidence="7" type="ORF">DARMORV10_C06P14660.1</name>
</gene>
<evidence type="ECO:0000256" key="6">
    <source>
        <dbReference type="SAM" id="Phobius"/>
    </source>
</evidence>
<evidence type="ECO:0000256" key="1">
    <source>
        <dbReference type="ARBA" id="ARBA00004141"/>
    </source>
</evidence>
<evidence type="ECO:0000256" key="5">
    <source>
        <dbReference type="ARBA" id="ARBA00023136"/>
    </source>
</evidence>
<dbReference type="AlphaFoldDB" id="A0A816Q8I3"/>
<protein>
    <submittedName>
        <fullName evidence="7">(rape) hypothetical protein</fullName>
    </submittedName>
</protein>
<dbReference type="Proteomes" id="UP001295469">
    <property type="component" value="Chromosome C06"/>
</dbReference>
<reference evidence="7" key="1">
    <citation type="submission" date="2021-01" db="EMBL/GenBank/DDBJ databases">
        <authorList>
            <consortium name="Genoscope - CEA"/>
            <person name="William W."/>
        </authorList>
    </citation>
    <scope>NUCLEOTIDE SEQUENCE</scope>
</reference>
<name>A0A816Q8I3_BRANA</name>
<evidence type="ECO:0000256" key="2">
    <source>
        <dbReference type="ARBA" id="ARBA00010125"/>
    </source>
</evidence>
<dbReference type="EMBL" id="HG994370">
    <property type="protein sequence ID" value="CAF2057025.1"/>
    <property type="molecule type" value="Genomic_DNA"/>
</dbReference>
<dbReference type="InterPro" id="IPR018781">
    <property type="entry name" value="TPRA1/CAND2/CAND8"/>
</dbReference>
<organism evidence="7">
    <name type="scientific">Brassica napus</name>
    <name type="common">Rape</name>
    <dbReference type="NCBI Taxonomy" id="3708"/>
    <lineage>
        <taxon>Eukaryota</taxon>
        <taxon>Viridiplantae</taxon>
        <taxon>Streptophyta</taxon>
        <taxon>Embryophyta</taxon>
        <taxon>Tracheophyta</taxon>
        <taxon>Spermatophyta</taxon>
        <taxon>Magnoliopsida</taxon>
        <taxon>eudicotyledons</taxon>
        <taxon>Gunneridae</taxon>
        <taxon>Pentapetalae</taxon>
        <taxon>rosids</taxon>
        <taxon>malvids</taxon>
        <taxon>Brassicales</taxon>
        <taxon>Brassicaceae</taxon>
        <taxon>Brassiceae</taxon>
        <taxon>Brassica</taxon>
    </lineage>
</organism>
<accession>A0A816Q8I3</accession>
<dbReference type="PANTHER" id="PTHR15876:SF8">
    <property type="entry name" value="TRANSMEMBRANE PROTEIN ADIPOCYTE-ASSOCIATED 1"/>
    <property type="match status" value="1"/>
</dbReference>
<evidence type="ECO:0000313" key="7">
    <source>
        <dbReference type="EMBL" id="CAF2057025.1"/>
    </source>
</evidence>
<keyword evidence="5 6" id="KW-0472">Membrane</keyword>
<evidence type="ECO:0000256" key="4">
    <source>
        <dbReference type="ARBA" id="ARBA00022989"/>
    </source>
</evidence>
<evidence type="ECO:0000256" key="3">
    <source>
        <dbReference type="ARBA" id="ARBA00022692"/>
    </source>
</evidence>
<keyword evidence="4 6" id="KW-1133">Transmembrane helix</keyword>
<proteinExistence type="inferred from homology"/>
<comment type="similarity">
    <text evidence="2">Belongs to the UPF0359 family.</text>
</comment>
<dbReference type="PANTHER" id="PTHR15876">
    <property type="entry name" value="TRANSMEMBRANE PROTEIN ADIPOCYTE-ASSOCIATED 1"/>
    <property type="match status" value="1"/>
</dbReference>
<dbReference type="Pfam" id="PF10160">
    <property type="entry name" value="Tmemb_40"/>
    <property type="match status" value="1"/>
</dbReference>
<feature type="transmembrane region" description="Helical" evidence="6">
    <location>
        <begin position="23"/>
        <end position="46"/>
    </location>
</feature>
<keyword evidence="3 6" id="KW-0812">Transmembrane</keyword>
<comment type="subcellular location">
    <subcellularLocation>
        <location evidence="1">Membrane</location>
        <topology evidence="1">Multi-pass membrane protein</topology>
    </subcellularLocation>
</comment>
<sequence length="85" mass="10006">MLSVAYLAYEVKMSLSKLSNQRSYIMIAYYGCLWLVSLLNLVWCCLQKRAIYCEVKKTLITVHEFIQDEEQAEATQETTPRENQY</sequence>
<dbReference type="GO" id="GO:0016020">
    <property type="term" value="C:membrane"/>
    <property type="evidence" value="ECO:0007669"/>
    <property type="project" value="UniProtKB-SubCell"/>
</dbReference>